<dbReference type="PANTHER" id="PTHR47990">
    <property type="entry name" value="2-OXOGLUTARATE (2OG) AND FE(II)-DEPENDENT OXYGENASE SUPERFAMILY PROTEIN-RELATED"/>
    <property type="match status" value="1"/>
</dbReference>
<dbReference type="InterPro" id="IPR005123">
    <property type="entry name" value="Oxoglu/Fe-dep_dioxygenase_dom"/>
</dbReference>
<dbReference type="InterPro" id="IPR044861">
    <property type="entry name" value="IPNS-like_FE2OG_OXY"/>
</dbReference>
<reference evidence="2" key="1">
    <citation type="submission" date="2022-07" db="EMBL/GenBank/DDBJ databases">
        <title>Genome Sequence of Physisporinus lineatus.</title>
        <authorList>
            <person name="Buettner E."/>
        </authorList>
    </citation>
    <scope>NUCLEOTIDE SEQUENCE</scope>
    <source>
        <strain evidence="2">VT162</strain>
    </source>
</reference>
<feature type="domain" description="Fe2OG dioxygenase" evidence="1">
    <location>
        <begin position="558"/>
        <end position="667"/>
    </location>
</feature>
<keyword evidence="3" id="KW-1185">Reference proteome</keyword>
<proteinExistence type="predicted"/>
<dbReference type="InterPro" id="IPR027443">
    <property type="entry name" value="IPNS-like_sf"/>
</dbReference>
<dbReference type="Proteomes" id="UP001212997">
    <property type="component" value="Unassembled WGS sequence"/>
</dbReference>
<accession>A0AAD5YKP0</accession>
<dbReference type="InterPro" id="IPR050231">
    <property type="entry name" value="Iron_ascorbate_oxido_reductase"/>
</dbReference>
<dbReference type="Gene3D" id="2.60.120.330">
    <property type="entry name" value="B-lactam Antibiotic, Isopenicillin N Synthase, Chain"/>
    <property type="match status" value="3"/>
</dbReference>
<evidence type="ECO:0000259" key="1">
    <source>
        <dbReference type="PROSITE" id="PS51471"/>
    </source>
</evidence>
<dbReference type="SUPFAM" id="SSF51197">
    <property type="entry name" value="Clavaminate synthase-like"/>
    <property type="match status" value="2"/>
</dbReference>
<dbReference type="PROSITE" id="PS51471">
    <property type="entry name" value="FE2OG_OXY"/>
    <property type="match status" value="1"/>
</dbReference>
<comment type="caution">
    <text evidence="2">The sequence shown here is derived from an EMBL/GenBank/DDBJ whole genome shotgun (WGS) entry which is preliminary data.</text>
</comment>
<dbReference type="Pfam" id="PF03171">
    <property type="entry name" value="2OG-FeII_Oxy"/>
    <property type="match status" value="2"/>
</dbReference>
<dbReference type="AlphaFoldDB" id="A0AAD5YKP0"/>
<dbReference type="EMBL" id="JANAWD010000034">
    <property type="protein sequence ID" value="KAJ3490034.1"/>
    <property type="molecule type" value="Genomic_DNA"/>
</dbReference>
<organism evidence="2 3">
    <name type="scientific">Meripilus lineatus</name>
    <dbReference type="NCBI Taxonomy" id="2056292"/>
    <lineage>
        <taxon>Eukaryota</taxon>
        <taxon>Fungi</taxon>
        <taxon>Dikarya</taxon>
        <taxon>Basidiomycota</taxon>
        <taxon>Agaricomycotina</taxon>
        <taxon>Agaricomycetes</taxon>
        <taxon>Polyporales</taxon>
        <taxon>Meripilaceae</taxon>
        <taxon>Meripilus</taxon>
    </lineage>
</organism>
<dbReference type="InterPro" id="IPR026992">
    <property type="entry name" value="DIOX_N"/>
</dbReference>
<sequence length="737" mass="84837">MTVTSKPDVPHYTPAPRSTADLDYAELRVIDLSKLGTTEGRAELVKQARDGMREQGFIYVINHGLSQEQVQVTRFGHHMVLSRRSQNDRIFDIADIPFTQVKEEEKKKYVGKIREEGSYQGYKLRQFWHIDSGVRDQIEHYNINKDVTQKEHPEALRPLIPEISDFMKHNHDKILYPLLELLAEGLELPEDAFTKQHGFQAKGETWVRFMKYYPLTEEDEEKTKNVWLKGHTDQGSLTLLWSQPVAALQIMTPDGKWKWVKHVDNALVINAGDALEFLSGGYYRATIHRVVKPPQDQRGYARLGVFYFTMPDDDVKLVPMEQESPVIQKIGPKRRFSDEEAPTMESWRRARTAQYGDKVLKKLSDGTEEDYINGIVPVCHRIDNPNGFYVISFLTPFLQWQTSLKIDSCVPGRTGLLLNCLPTVPRYIPAPHTTENLDYADLAIVDFTNLATPEGRAQLAHQVRDGMREHGFLYVINHGLNQEQHLDGGVYDQVEHYNMDKNVAKQAHPRFLQPLLPEITTFAKHNHFQVLHPLLRILAMGLELPEDTFVDMHDFEDDSDTAVRFMKYYPRSDEEESKTGHVWLKGHTDFGSITILWSQPVTGLQILSTDGQWRWIRHMDNALIINLGDCLEFLSGGFYRATIHRVVQPTQDQRGRTRVGVFYFVRPDDSVKLVPLEKESPVLQAFGVIRRCPDEVAPTVEQWRKGRTISYGKSALKRGENGHEEEYINGVLVKHYN</sequence>
<dbReference type="PRINTS" id="PR00682">
    <property type="entry name" value="IPNSYNTHASE"/>
</dbReference>
<dbReference type="Pfam" id="PF14226">
    <property type="entry name" value="DIOX_N"/>
    <property type="match status" value="2"/>
</dbReference>
<name>A0AAD5YKP0_9APHY</name>
<protein>
    <recommendedName>
        <fullName evidence="1">Fe2OG dioxygenase domain-containing protein</fullName>
    </recommendedName>
</protein>
<evidence type="ECO:0000313" key="3">
    <source>
        <dbReference type="Proteomes" id="UP001212997"/>
    </source>
</evidence>
<gene>
    <name evidence="2" type="ORF">NLI96_g1699</name>
</gene>
<evidence type="ECO:0000313" key="2">
    <source>
        <dbReference type="EMBL" id="KAJ3490034.1"/>
    </source>
</evidence>